<sequence>MAHLVNPACRLTAIGVNQSLDVDLLANKKRRRDQKAIILFEHPAPHQRIKKARSKGNHSIAMMSSIVRSTVILLAVQAAARPVPPPPPPPPTYTTVDCDVAIVGAGVGGLVTAYRLAPLYGAKLCVVDERDHTGGKVHSIRYTRSSDARPVWTPTHAEQWRGGDSILRCMAQEVGSPTVARGTPGVFYDYLKGSINATGYQCFGNSTPTGSATCRAGYPWDGYFAPNGYRYNAISNLYGAMPNPCGNKDWTECSYTDEYYLRVTSDSAANSIVPGESFELYIRRILGTAGANFFSDHYGYSYMNMFDARYMVEYLKYDLTFPYGHVHMPHGGPQASMLSRVANLIAGNGSRILLNTHVNRVDWSNAADTAAGYRYTLLTDTLLKVRAKRTVLAIPPGHLASMGGALLETLKGSDKVKYASQNHACTVNAFFRDKWWYKHTAACNYGWCAFARGFNLTGYARDHYMGWNYADVSGSSTSIDFIQYVPTPERQEGNLLRFFFEEEPCRLFDEVYAASGTSGVVAEIMRRLQVSLGGGPDLPKQIPSPTEAYYSSEKFAYAGFAAGAPFTAVELLKWAAEPLPGEKLCFASEGFNGLDSGWQEGAAIAAHNCLKSNVFKDVVPQTAMQALERCRANITNGANRYLDSGNKNSGNDVCLLMQHEYHIRDLAGYTYCGGPKVYDYPTYAELVNESYAADEMQWSSATSNPVYERRQCRGRYCM</sequence>
<name>A0ABD3PFT5_9STRA</name>
<feature type="domain" description="Amine oxidase" evidence="1">
    <location>
        <begin position="291"/>
        <end position="590"/>
    </location>
</feature>
<evidence type="ECO:0000313" key="2">
    <source>
        <dbReference type="EMBL" id="KAL3787000.1"/>
    </source>
</evidence>
<dbReference type="Proteomes" id="UP001530315">
    <property type="component" value="Unassembled WGS sequence"/>
</dbReference>
<comment type="caution">
    <text evidence="2">The sequence shown here is derived from an EMBL/GenBank/DDBJ whole genome shotgun (WGS) entry which is preliminary data.</text>
</comment>
<gene>
    <name evidence="2" type="ORF">ACHAW5_004302</name>
</gene>
<evidence type="ECO:0000259" key="1">
    <source>
        <dbReference type="Pfam" id="PF01593"/>
    </source>
</evidence>
<evidence type="ECO:0000313" key="3">
    <source>
        <dbReference type="Proteomes" id="UP001530315"/>
    </source>
</evidence>
<dbReference type="SUPFAM" id="SSF51905">
    <property type="entry name" value="FAD/NAD(P)-binding domain"/>
    <property type="match status" value="1"/>
</dbReference>
<dbReference type="InterPro" id="IPR036188">
    <property type="entry name" value="FAD/NAD-bd_sf"/>
</dbReference>
<protein>
    <recommendedName>
        <fullName evidence="1">Amine oxidase domain-containing protein</fullName>
    </recommendedName>
</protein>
<dbReference type="AlphaFoldDB" id="A0ABD3PFT5"/>
<dbReference type="Gene3D" id="3.50.50.60">
    <property type="entry name" value="FAD/NAD(P)-binding domain"/>
    <property type="match status" value="1"/>
</dbReference>
<dbReference type="EMBL" id="JALLAZ020000802">
    <property type="protein sequence ID" value="KAL3787000.1"/>
    <property type="molecule type" value="Genomic_DNA"/>
</dbReference>
<reference evidence="2 3" key="1">
    <citation type="submission" date="2024-10" db="EMBL/GenBank/DDBJ databases">
        <title>Updated reference genomes for cyclostephanoid diatoms.</title>
        <authorList>
            <person name="Roberts W.R."/>
            <person name="Alverson A.J."/>
        </authorList>
    </citation>
    <scope>NUCLEOTIDE SEQUENCE [LARGE SCALE GENOMIC DNA]</scope>
    <source>
        <strain evidence="2 3">AJA276-08</strain>
    </source>
</reference>
<dbReference type="Pfam" id="PF01593">
    <property type="entry name" value="Amino_oxidase"/>
    <property type="match status" value="1"/>
</dbReference>
<organism evidence="2 3">
    <name type="scientific">Stephanodiscus triporus</name>
    <dbReference type="NCBI Taxonomy" id="2934178"/>
    <lineage>
        <taxon>Eukaryota</taxon>
        <taxon>Sar</taxon>
        <taxon>Stramenopiles</taxon>
        <taxon>Ochrophyta</taxon>
        <taxon>Bacillariophyta</taxon>
        <taxon>Coscinodiscophyceae</taxon>
        <taxon>Thalassiosirophycidae</taxon>
        <taxon>Stephanodiscales</taxon>
        <taxon>Stephanodiscaceae</taxon>
        <taxon>Stephanodiscus</taxon>
    </lineage>
</organism>
<dbReference type="Pfam" id="PF13450">
    <property type="entry name" value="NAD_binding_8"/>
    <property type="match status" value="1"/>
</dbReference>
<proteinExistence type="predicted"/>
<accession>A0ABD3PFT5</accession>
<dbReference type="InterPro" id="IPR002937">
    <property type="entry name" value="Amino_oxidase"/>
</dbReference>
<keyword evidence="3" id="KW-1185">Reference proteome</keyword>